<evidence type="ECO:0000313" key="3">
    <source>
        <dbReference type="EMBL" id="KAJ8103156.1"/>
    </source>
</evidence>
<feature type="compositionally biased region" description="Polar residues" evidence="1">
    <location>
        <begin position="292"/>
        <end position="301"/>
    </location>
</feature>
<comment type="caution">
    <text evidence="3">The sequence shown here is derived from an EMBL/GenBank/DDBJ whole genome shotgun (WGS) entry which is preliminary data.</text>
</comment>
<name>A0AAD7QXL5_9ASCO</name>
<dbReference type="EMBL" id="JARPMG010000002">
    <property type="protein sequence ID" value="KAJ8103156.1"/>
    <property type="molecule type" value="Genomic_DNA"/>
</dbReference>
<evidence type="ECO:0000256" key="1">
    <source>
        <dbReference type="SAM" id="MobiDB-lite"/>
    </source>
</evidence>
<gene>
    <name evidence="3" type="ORF">POJ06DRAFT_246745</name>
</gene>
<sequence>MAHRHSSSSASVASDRDVDEGDFLDRAESIESANEVQTATAASLVGTRPTQVHVNPRRVSGTPSISSTVSSSTVTPASSGATRRDDMPPPPTTPRTVHAPPVAEYPSDTETGPPSPTASTASFFTSTSGAEQSAYETDAYLDAADSYSSRASTETIPAVAAPVAGGVVVTPGTGLETSKSTLPVLTSSDELPTRAAVPMADGSTISGNAKPIGASDRAVSAPIAVAATGNGKTKTATTANEKAPVAISEKAVASSKKIKKRKWIIILALILAIAIGVGVGVGVGVGTRKHNSNNNVNTAGGASSSPVRSTAATSSSSVRASSSAASSDISAAASTRESASMRPSTSSYPSASATVSSSESMASSTREASSFSTLTTTRVSASGSRSSTSTMSSVLSDISETRSPSSTTSPATLRSISIFRSIYTTTFRTSVETTRTYLDFPYRTTVVVTTTAVRTATYTLTVSE</sequence>
<dbReference type="AlphaFoldDB" id="A0AAD7QXL5"/>
<feature type="compositionally biased region" description="Low complexity" evidence="1">
    <location>
        <begin position="302"/>
        <end position="410"/>
    </location>
</feature>
<feature type="compositionally biased region" description="Polar residues" evidence="1">
    <location>
        <begin position="31"/>
        <end position="41"/>
    </location>
</feature>
<protein>
    <submittedName>
        <fullName evidence="3">Uncharacterized protein</fullName>
    </submittedName>
</protein>
<reference evidence="3" key="1">
    <citation type="submission" date="2023-03" db="EMBL/GenBank/DDBJ databases">
        <title>Near-Complete genome sequence of Lipomyces tetrasporous NRRL Y-64009, an oleaginous yeast capable of growing on lignocellulosic hydrolysates.</title>
        <authorList>
            <consortium name="Lawrence Berkeley National Laboratory"/>
            <person name="Jagtap S.S."/>
            <person name="Liu J.-J."/>
            <person name="Walukiewicz H.E."/>
            <person name="Pangilinan J."/>
            <person name="Lipzen A."/>
            <person name="Ahrendt S."/>
            <person name="Koriabine M."/>
            <person name="Cobaugh K."/>
            <person name="Salamov A."/>
            <person name="Yoshinaga Y."/>
            <person name="Ng V."/>
            <person name="Daum C."/>
            <person name="Grigoriev I.V."/>
            <person name="Slininger P.J."/>
            <person name="Dien B.S."/>
            <person name="Jin Y.-S."/>
            <person name="Rao C.V."/>
        </authorList>
    </citation>
    <scope>NUCLEOTIDE SEQUENCE</scope>
    <source>
        <strain evidence="3">NRRL Y-64009</strain>
    </source>
</reference>
<organism evidence="3 4">
    <name type="scientific">Lipomyces tetrasporus</name>
    <dbReference type="NCBI Taxonomy" id="54092"/>
    <lineage>
        <taxon>Eukaryota</taxon>
        <taxon>Fungi</taxon>
        <taxon>Dikarya</taxon>
        <taxon>Ascomycota</taxon>
        <taxon>Saccharomycotina</taxon>
        <taxon>Lipomycetes</taxon>
        <taxon>Lipomycetales</taxon>
        <taxon>Lipomycetaceae</taxon>
        <taxon>Lipomyces</taxon>
    </lineage>
</organism>
<keyword evidence="2" id="KW-0812">Transmembrane</keyword>
<evidence type="ECO:0000256" key="2">
    <source>
        <dbReference type="SAM" id="Phobius"/>
    </source>
</evidence>
<proteinExistence type="predicted"/>
<feature type="region of interest" description="Disordered" evidence="1">
    <location>
        <begin position="1"/>
        <end position="125"/>
    </location>
</feature>
<keyword evidence="2" id="KW-1133">Transmembrane helix</keyword>
<feature type="compositionally biased region" description="Low complexity" evidence="1">
    <location>
        <begin position="60"/>
        <end position="81"/>
    </location>
</feature>
<feature type="region of interest" description="Disordered" evidence="1">
    <location>
        <begin position="290"/>
        <end position="410"/>
    </location>
</feature>
<accession>A0AAD7QXL5</accession>
<dbReference type="GeneID" id="80881987"/>
<dbReference type="Proteomes" id="UP001217417">
    <property type="component" value="Unassembled WGS sequence"/>
</dbReference>
<dbReference type="RefSeq" id="XP_056046606.1">
    <property type="nucleotide sequence ID" value="XM_056186821.1"/>
</dbReference>
<keyword evidence="2" id="KW-0472">Membrane</keyword>
<feature type="transmembrane region" description="Helical" evidence="2">
    <location>
        <begin position="263"/>
        <end position="285"/>
    </location>
</feature>
<evidence type="ECO:0000313" key="4">
    <source>
        <dbReference type="Proteomes" id="UP001217417"/>
    </source>
</evidence>
<keyword evidence="4" id="KW-1185">Reference proteome</keyword>